<dbReference type="OrthoDB" id="8617494at2"/>
<sequence>MDAIDWWGSGEDLDALQMSLRALAVFGLALALVRISGRRSFGQGSAFDTCVAVLIGAVLSRAIVGASAFWPTIAAGTMLVVLHRLIGVASLRSTWFETLIKGRPIWLVRDGRIDEACLRRALITRADLEEAIRKATGDTRPEAVASAVLERNGEITVVPRGRGGDRGRRG</sequence>
<evidence type="ECO:0000256" key="6">
    <source>
        <dbReference type="ARBA" id="ARBA00023136"/>
    </source>
</evidence>
<keyword evidence="6 7" id="KW-0472">Membrane</keyword>
<evidence type="ECO:0000259" key="8">
    <source>
        <dbReference type="Pfam" id="PF04239"/>
    </source>
</evidence>
<evidence type="ECO:0000256" key="3">
    <source>
        <dbReference type="ARBA" id="ARBA00022475"/>
    </source>
</evidence>
<feature type="transmembrane region" description="Helical" evidence="7">
    <location>
        <begin position="45"/>
        <end position="63"/>
    </location>
</feature>
<comment type="similarity">
    <text evidence="2">Belongs to the UPF0702 family.</text>
</comment>
<dbReference type="AlphaFoldDB" id="A0A8B6X2R1"/>
<dbReference type="InterPro" id="IPR007353">
    <property type="entry name" value="DUF421"/>
</dbReference>
<feature type="transmembrane region" description="Helical" evidence="7">
    <location>
        <begin position="15"/>
        <end position="33"/>
    </location>
</feature>
<evidence type="ECO:0000313" key="10">
    <source>
        <dbReference type="RefSeq" id="WP_028310825.1"/>
    </source>
</evidence>
<dbReference type="PANTHER" id="PTHR34582:SF6">
    <property type="entry name" value="UPF0702 TRANSMEMBRANE PROTEIN YCAP"/>
    <property type="match status" value="1"/>
</dbReference>
<evidence type="ECO:0000256" key="7">
    <source>
        <dbReference type="SAM" id="Phobius"/>
    </source>
</evidence>
<protein>
    <submittedName>
        <fullName evidence="10">DUF421 domain-containing protein</fullName>
    </submittedName>
</protein>
<comment type="subcellular location">
    <subcellularLocation>
        <location evidence="1">Cell membrane</location>
        <topology evidence="1">Multi-pass membrane protein</topology>
    </subcellularLocation>
</comment>
<evidence type="ECO:0000313" key="9">
    <source>
        <dbReference type="Proteomes" id="UP000675920"/>
    </source>
</evidence>
<dbReference type="Gene3D" id="3.30.240.20">
    <property type="entry name" value="bsu07140 like domains"/>
    <property type="match status" value="1"/>
</dbReference>
<reference evidence="10" key="1">
    <citation type="submission" date="2025-08" db="UniProtKB">
        <authorList>
            <consortium name="RefSeq"/>
        </authorList>
    </citation>
    <scope>IDENTIFICATION</scope>
</reference>
<keyword evidence="5 7" id="KW-1133">Transmembrane helix</keyword>
<evidence type="ECO:0000256" key="1">
    <source>
        <dbReference type="ARBA" id="ARBA00004651"/>
    </source>
</evidence>
<dbReference type="Pfam" id="PF04239">
    <property type="entry name" value="DUF421"/>
    <property type="match status" value="1"/>
</dbReference>
<keyword evidence="4 7" id="KW-0812">Transmembrane</keyword>
<feature type="domain" description="YetF C-terminal" evidence="8">
    <location>
        <begin position="92"/>
        <end position="161"/>
    </location>
</feature>
<dbReference type="RefSeq" id="WP_028310825.1">
    <property type="nucleotide sequence ID" value="NZ_AXWS01000008.1"/>
</dbReference>
<evidence type="ECO:0000256" key="4">
    <source>
        <dbReference type="ARBA" id="ARBA00022692"/>
    </source>
</evidence>
<dbReference type="InterPro" id="IPR023090">
    <property type="entry name" value="UPF0702_alpha/beta_dom_sf"/>
</dbReference>
<keyword evidence="3" id="KW-1003">Cell membrane</keyword>
<evidence type="ECO:0000256" key="5">
    <source>
        <dbReference type="ARBA" id="ARBA00022989"/>
    </source>
</evidence>
<organism evidence="9 10">
    <name type="scientific">Derxia gummosa DSM 723</name>
    <dbReference type="NCBI Taxonomy" id="1121388"/>
    <lineage>
        <taxon>Bacteria</taxon>
        <taxon>Pseudomonadati</taxon>
        <taxon>Pseudomonadota</taxon>
        <taxon>Betaproteobacteria</taxon>
        <taxon>Burkholderiales</taxon>
        <taxon>Alcaligenaceae</taxon>
        <taxon>Derxia</taxon>
    </lineage>
</organism>
<evidence type="ECO:0000256" key="2">
    <source>
        <dbReference type="ARBA" id="ARBA00006448"/>
    </source>
</evidence>
<proteinExistence type="inferred from homology"/>
<dbReference type="GO" id="GO:0005886">
    <property type="term" value="C:plasma membrane"/>
    <property type="evidence" value="ECO:0007669"/>
    <property type="project" value="UniProtKB-SubCell"/>
</dbReference>
<dbReference type="PANTHER" id="PTHR34582">
    <property type="entry name" value="UPF0702 TRANSMEMBRANE PROTEIN YCAP"/>
    <property type="match status" value="1"/>
</dbReference>
<name>A0A8B6X2R1_9BURK</name>
<keyword evidence="9" id="KW-1185">Reference proteome</keyword>
<accession>A0A8B6X2R1</accession>
<dbReference type="Proteomes" id="UP000675920">
    <property type="component" value="Unplaced"/>
</dbReference>